<organism evidence="2 3">
    <name type="scientific">Chryseobacterium tagetis</name>
    <dbReference type="NCBI Taxonomy" id="2801334"/>
    <lineage>
        <taxon>Bacteria</taxon>
        <taxon>Pseudomonadati</taxon>
        <taxon>Bacteroidota</taxon>
        <taxon>Flavobacteriia</taxon>
        <taxon>Flavobacteriales</taxon>
        <taxon>Weeksellaceae</taxon>
        <taxon>Chryseobacterium group</taxon>
        <taxon>Chryseobacterium</taxon>
    </lineage>
</organism>
<dbReference type="SMART" id="SM00471">
    <property type="entry name" value="HDc"/>
    <property type="match status" value="1"/>
</dbReference>
<dbReference type="Proteomes" id="UP000618240">
    <property type="component" value="Unassembled WGS sequence"/>
</dbReference>
<feature type="domain" description="HD" evidence="1">
    <location>
        <begin position="52"/>
        <end position="251"/>
    </location>
</feature>
<evidence type="ECO:0000313" key="3">
    <source>
        <dbReference type="Proteomes" id="UP000618240"/>
    </source>
</evidence>
<dbReference type="PANTHER" id="PTHR11373">
    <property type="entry name" value="DEOXYNUCLEOSIDE TRIPHOSPHATE TRIPHOSPHOHYDROLASE"/>
    <property type="match status" value="1"/>
</dbReference>
<name>A0ABS8A669_9FLAO</name>
<proteinExistence type="predicted"/>
<evidence type="ECO:0000259" key="1">
    <source>
        <dbReference type="PROSITE" id="PS51831"/>
    </source>
</evidence>
<sequence>MKTGKILDPIHGLIEITEIEEFIINQKIFGRLRKVKQNTLLNYIFPGANHTRFEHSIGVMHLAEMIYNKSNENVETTYLKKQKYGVDKKYFSVIDYIKEKNKQEVILQELRLAALLHDIGHGPTSHKFDDFTITGEQLLEILYTKKNIFNEYLNYFEKYIDLKNLKNDKIEHELVSCVFVINLIHTLKENQNFTDESKEIIHLLRIKNILKMIDPEFLPDYEIEIEGKNFTNYFNSIIASFPFDADRMDYLYRDSFYSGVKYGFFDQSRILASLLPVEHQGKFTLGIKKSGLDSIIRFIQSRNHLYTQVYFHKTNCATNAMLDFVFRNLENESALENIKDYDSFENFYCKNGDEYFFNNTLKTILDNNGCKICEAGCVENDVLDELLDRNLWKKAIEMRENIQVDKIDEEKIHNIKDYVKALKEKEEIHRYDPNKMIKLKSKLENEEKKIYIQEHYSSNFGLKGIEKSKLVLIDQEHVNGVRDDWNKINDEFYFLSQTNVFIKRIYVRRTFNTAKEFTEIENKIKQYMKELDMK</sequence>
<dbReference type="CDD" id="cd00077">
    <property type="entry name" value="HDc"/>
    <property type="match status" value="1"/>
</dbReference>
<protein>
    <submittedName>
        <fullName evidence="2">HD domain-containing protein</fullName>
    </submittedName>
</protein>
<dbReference type="Gene3D" id="1.10.3210.10">
    <property type="entry name" value="Hypothetical protein af1432"/>
    <property type="match status" value="1"/>
</dbReference>
<dbReference type="PROSITE" id="PS51831">
    <property type="entry name" value="HD"/>
    <property type="match status" value="1"/>
</dbReference>
<dbReference type="Pfam" id="PF01966">
    <property type="entry name" value="HD"/>
    <property type="match status" value="1"/>
</dbReference>
<evidence type="ECO:0000313" key="2">
    <source>
        <dbReference type="EMBL" id="MCA6069457.1"/>
    </source>
</evidence>
<comment type="caution">
    <text evidence="2">The sequence shown here is derived from an EMBL/GenBank/DDBJ whole genome shotgun (WGS) entry which is preliminary data.</text>
</comment>
<dbReference type="InterPro" id="IPR003607">
    <property type="entry name" value="HD/PDEase_dom"/>
</dbReference>
<dbReference type="InterPro" id="IPR006674">
    <property type="entry name" value="HD_domain"/>
</dbReference>
<gene>
    <name evidence="2" type="ORF">JI747_020040</name>
</gene>
<dbReference type="SUPFAM" id="SSF109604">
    <property type="entry name" value="HD-domain/PDEase-like"/>
    <property type="match status" value="1"/>
</dbReference>
<dbReference type="EMBL" id="JAERSE020000006">
    <property type="protein sequence ID" value="MCA6069457.1"/>
    <property type="molecule type" value="Genomic_DNA"/>
</dbReference>
<keyword evidence="3" id="KW-1185">Reference proteome</keyword>
<accession>A0ABS8A669</accession>
<dbReference type="InterPro" id="IPR050135">
    <property type="entry name" value="dGTPase-like"/>
</dbReference>
<dbReference type="RefSeq" id="WP_225690699.1">
    <property type="nucleotide sequence ID" value="NZ_JAERSE020000006.1"/>
</dbReference>
<dbReference type="PANTHER" id="PTHR11373:SF4">
    <property type="entry name" value="DEOXYNUCLEOSIDE TRIPHOSPHATE TRIPHOSPHOHYDROLASE SAMHD1"/>
    <property type="match status" value="1"/>
</dbReference>
<reference evidence="2 3" key="1">
    <citation type="submission" date="2021-09" db="EMBL/GenBank/DDBJ databases">
        <title>Genome sequencing and assembly of Chryseobacterium sp. RG1.</title>
        <authorList>
            <person name="Chhetri G."/>
        </authorList>
    </citation>
    <scope>NUCLEOTIDE SEQUENCE [LARGE SCALE GENOMIC DNA]</scope>
    <source>
        <strain evidence="2 3">RG1</strain>
    </source>
</reference>